<dbReference type="OrthoDB" id="9802795at2"/>
<keyword evidence="2 5" id="KW-0540">Nuclease</keyword>
<protein>
    <recommendedName>
        <fullName evidence="5">Exodeoxyribonuclease 7 large subunit</fullName>
        <ecNumber evidence="5">3.1.11.6</ecNumber>
    </recommendedName>
    <alternativeName>
        <fullName evidence="5">Exodeoxyribonuclease VII large subunit</fullName>
        <shortName evidence="5">Exonuclease VII large subunit</shortName>
    </alternativeName>
</protein>
<organism evidence="10 11">
    <name type="scientific">Ferroacidibacillus organovorans</name>
    <dbReference type="NCBI Taxonomy" id="1765683"/>
    <lineage>
        <taxon>Bacteria</taxon>
        <taxon>Bacillati</taxon>
        <taxon>Bacillota</taxon>
        <taxon>Bacilli</taxon>
        <taxon>Bacillales</taxon>
        <taxon>Alicyclobacillaceae</taxon>
        <taxon>Ferroacidibacillus</taxon>
    </lineage>
</organism>
<keyword evidence="1 5" id="KW-0963">Cytoplasm</keyword>
<evidence type="ECO:0000259" key="8">
    <source>
        <dbReference type="Pfam" id="PF02601"/>
    </source>
</evidence>
<dbReference type="Proteomes" id="UP000053557">
    <property type="component" value="Unassembled WGS sequence"/>
</dbReference>
<dbReference type="GO" id="GO:0005737">
    <property type="term" value="C:cytoplasm"/>
    <property type="evidence" value="ECO:0007669"/>
    <property type="project" value="UniProtKB-SubCell"/>
</dbReference>
<dbReference type="GO" id="GO:0003676">
    <property type="term" value="F:nucleic acid binding"/>
    <property type="evidence" value="ECO:0007669"/>
    <property type="project" value="InterPro"/>
</dbReference>
<feature type="domain" description="OB-fold nucleic acid binding" evidence="9">
    <location>
        <begin position="5"/>
        <end position="99"/>
    </location>
</feature>
<dbReference type="RefSeq" id="WP_067712634.1">
    <property type="nucleotide sequence ID" value="NZ_LPVJ01000009.1"/>
</dbReference>
<gene>
    <name evidence="5" type="primary">xseA</name>
    <name evidence="10" type="ORF">ATW55_08190</name>
</gene>
<evidence type="ECO:0000256" key="7">
    <source>
        <dbReference type="SAM" id="Coils"/>
    </source>
</evidence>
<dbReference type="HAMAP" id="MF_00378">
    <property type="entry name" value="Exonuc_7_L"/>
    <property type="match status" value="1"/>
</dbReference>
<reference evidence="10 11" key="1">
    <citation type="submission" date="2015-12" db="EMBL/GenBank/DDBJ databases">
        <title>Draft genome sequence of Acidibacillus ferrooxidans ITV001, isolated from a chalcopyrite acid mine drainage site in Brazil.</title>
        <authorList>
            <person name="Dall'Agnol H."/>
            <person name="Nancucheo I."/>
            <person name="Johnson B."/>
            <person name="Oliveira R."/>
            <person name="Leite L."/>
            <person name="Pylro V."/>
            <person name="Nunes G.L."/>
            <person name="Tzotzos G."/>
            <person name="Fernandes G.R."/>
            <person name="Dutra J."/>
            <person name="Orellana S.C."/>
            <person name="Oliveira G."/>
        </authorList>
    </citation>
    <scope>NUCLEOTIDE SEQUENCE [LARGE SCALE GENOMIC DNA]</scope>
    <source>
        <strain evidence="11">ITV01</strain>
    </source>
</reference>
<keyword evidence="11" id="KW-1185">Reference proteome</keyword>
<proteinExistence type="inferred from homology"/>
<feature type="domain" description="Exonuclease VII large subunit C-terminal" evidence="8">
    <location>
        <begin position="123"/>
        <end position="440"/>
    </location>
</feature>
<dbReference type="InterPro" id="IPR025824">
    <property type="entry name" value="OB-fold_nuc-bd_dom"/>
</dbReference>
<dbReference type="GO" id="GO:0008855">
    <property type="term" value="F:exodeoxyribonuclease VII activity"/>
    <property type="evidence" value="ECO:0007669"/>
    <property type="project" value="UniProtKB-UniRule"/>
</dbReference>
<dbReference type="InterPro" id="IPR020579">
    <property type="entry name" value="Exonuc_VII_lsu_C"/>
</dbReference>
<dbReference type="GO" id="GO:0006308">
    <property type="term" value="P:DNA catabolic process"/>
    <property type="evidence" value="ECO:0007669"/>
    <property type="project" value="UniProtKB-UniRule"/>
</dbReference>
<comment type="subunit">
    <text evidence="5">Heterooligomer composed of large and small subunits.</text>
</comment>
<evidence type="ECO:0000313" key="11">
    <source>
        <dbReference type="Proteomes" id="UP000053557"/>
    </source>
</evidence>
<keyword evidence="4 5" id="KW-0269">Exonuclease</keyword>
<keyword evidence="3 5" id="KW-0378">Hydrolase</keyword>
<comment type="caution">
    <text evidence="10">The sequence shown here is derived from an EMBL/GenBank/DDBJ whole genome shotgun (WGS) entry which is preliminary data.</text>
</comment>
<dbReference type="EMBL" id="LPVJ01000009">
    <property type="protein sequence ID" value="KUO96789.1"/>
    <property type="molecule type" value="Genomic_DNA"/>
</dbReference>
<evidence type="ECO:0000256" key="4">
    <source>
        <dbReference type="ARBA" id="ARBA00022839"/>
    </source>
</evidence>
<evidence type="ECO:0000256" key="1">
    <source>
        <dbReference type="ARBA" id="ARBA00022490"/>
    </source>
</evidence>
<dbReference type="NCBIfam" id="TIGR00237">
    <property type="entry name" value="xseA"/>
    <property type="match status" value="1"/>
</dbReference>
<keyword evidence="7" id="KW-0175">Coiled coil</keyword>
<evidence type="ECO:0000259" key="9">
    <source>
        <dbReference type="Pfam" id="PF13742"/>
    </source>
</evidence>
<dbReference type="InterPro" id="IPR003753">
    <property type="entry name" value="Exonuc_VII_L"/>
</dbReference>
<comment type="function">
    <text evidence="5">Bidirectionally degrades single-stranded DNA into large acid-insoluble oligonucleotides, which are then degraded further into small acid-soluble oligonucleotides.</text>
</comment>
<evidence type="ECO:0000256" key="5">
    <source>
        <dbReference type="HAMAP-Rule" id="MF_00378"/>
    </source>
</evidence>
<evidence type="ECO:0000256" key="6">
    <source>
        <dbReference type="RuleBase" id="RU004355"/>
    </source>
</evidence>
<comment type="catalytic activity">
    <reaction evidence="5 6">
        <text>Exonucleolytic cleavage in either 5'- to 3'- or 3'- to 5'-direction to yield nucleoside 5'-phosphates.</text>
        <dbReference type="EC" id="3.1.11.6"/>
    </reaction>
</comment>
<sequence length="454" mass="50077">MERVLSVFELTQTIKTVLTRTPDLQNVSVRGEISNFSRPQSGHLYFTLKDALSRVKVVMFVSRARSLRVELRDGMSVVVKGSIDVFERSGEYQMYADEIAPDGVGALYVAYEQLKEKLQAEGLFDASRKRPIPAFPTRIALVTSPTGAAVRDMLTTLQRRYPLADVLVVPVAVQGAEAPAQIAEGVRLVSERGLADVMIVGRGGGSFEELFAFSSELVARALASSRIPVISAIGHETDVTIADFVADRRAPTPTGAAELATPDATSLLHRLEQAQMRMTSTMNLRLKQAHARFERVASRHVLTDPLRAFDGFHQRVDHLERQLEGGVKGRILGTVRRLDGLELRLSKNAPFDRVAQMGRKLDQLAERQERALQKLLEDANQRVARANAYLELLNPLAVLDRGYAVVRGKTKDAPVITSIAHVQPGDAVTLRMMDGTLDCQVWGVFDDEAKRESG</sequence>
<dbReference type="PANTHER" id="PTHR30008">
    <property type="entry name" value="EXODEOXYRIBONUCLEASE 7 LARGE SUBUNIT"/>
    <property type="match status" value="1"/>
</dbReference>
<comment type="similarity">
    <text evidence="5 6">Belongs to the XseA family.</text>
</comment>
<dbReference type="EC" id="3.1.11.6" evidence="5"/>
<comment type="subcellular location">
    <subcellularLocation>
        <location evidence="5 6">Cytoplasm</location>
    </subcellularLocation>
</comment>
<evidence type="ECO:0000256" key="2">
    <source>
        <dbReference type="ARBA" id="ARBA00022722"/>
    </source>
</evidence>
<dbReference type="CDD" id="cd04489">
    <property type="entry name" value="ExoVII_LU_OBF"/>
    <property type="match status" value="1"/>
</dbReference>
<accession>A0A101XSL2</accession>
<evidence type="ECO:0000313" key="10">
    <source>
        <dbReference type="EMBL" id="KUO96789.1"/>
    </source>
</evidence>
<dbReference type="Pfam" id="PF02601">
    <property type="entry name" value="Exonuc_VII_L"/>
    <property type="match status" value="1"/>
</dbReference>
<dbReference type="GO" id="GO:0009318">
    <property type="term" value="C:exodeoxyribonuclease VII complex"/>
    <property type="evidence" value="ECO:0007669"/>
    <property type="project" value="UniProtKB-UniRule"/>
</dbReference>
<evidence type="ECO:0000256" key="3">
    <source>
        <dbReference type="ARBA" id="ARBA00022801"/>
    </source>
</evidence>
<dbReference type="PANTHER" id="PTHR30008:SF0">
    <property type="entry name" value="EXODEOXYRIBONUCLEASE 7 LARGE SUBUNIT"/>
    <property type="match status" value="1"/>
</dbReference>
<dbReference type="Pfam" id="PF13742">
    <property type="entry name" value="tRNA_anti_2"/>
    <property type="match status" value="1"/>
</dbReference>
<dbReference type="AlphaFoldDB" id="A0A101XSL2"/>
<name>A0A101XSL2_9BACL</name>
<feature type="coiled-coil region" evidence="7">
    <location>
        <begin position="354"/>
        <end position="382"/>
    </location>
</feature>